<evidence type="ECO:0000313" key="1">
    <source>
        <dbReference type="EMBL" id="KAG2393397.1"/>
    </source>
</evidence>
<accession>A0AA88KRN3</accession>
<name>A0AA88KRN3_NAELO</name>
<comment type="caution">
    <text evidence="1">The sequence shown here is derived from an EMBL/GenBank/DDBJ whole genome shotgun (WGS) entry which is preliminary data.</text>
</comment>
<sequence length="579" mass="65859">MNGPISSRSDHSSKRDQLAHQALMNGQSFKREVAPSSAIINASPRLVVDPSFLSSSSIHTTHHQIVPKLISGGCSIKDDSSLFPNTKHSLQVPERKDNYSPLRTPSFSSTNSETSILIHDSSVQHHEYRFEDGVLPDQNSISHPSWPVYFYSDKGEIFMRVLCIKVSSKEIIVIDPFAKKTMLQGLFSNVAKISYDNSEVEDTHLKLFRVQFKKRDAMIFLSKDRNEIINCLLFYLREFRETELLEIINTGKNQLQQNAFTPDLTVGLHEFQVFGIDKRGRYFPHILGLYSNHIRHIDSETRDPFSIHSYMDIVENDIFVDPEVPTKLTINYRDDNPYTFLVSDRDRSDVLVLLQGRSFIYRSCISSDNYFAENAESAENALIDKVESSSPCDFPQKIFQHIPITSSTNIMTSDPVIDQSGILLHAISHPKDPYSLTDYQREHVDQIHKGMRVYMHVPKKIAFRGKKTSTQPRIVKIRMDAFSGEVIIEWGKTNTKLKHKGAIEAIETGHTAIIETSKISQLQLSNFSFALKVQSKEKSATVNGKLFLVASSSSEYQHFVQGIDLLLGMRKCFDPKHLI</sequence>
<dbReference type="EMBL" id="PYSW02000002">
    <property type="protein sequence ID" value="KAG2393397.1"/>
    <property type="molecule type" value="Genomic_DNA"/>
</dbReference>
<dbReference type="Proteomes" id="UP000816034">
    <property type="component" value="Unassembled WGS sequence"/>
</dbReference>
<dbReference type="GeneID" id="68099382"/>
<reference evidence="1 2" key="1">
    <citation type="journal article" date="2018" name="BMC Genomics">
        <title>The genome of Naegleria lovaniensis, the basis for a comparative approach to unravel pathogenicity factors of the human pathogenic amoeba N. fowleri.</title>
        <authorList>
            <person name="Liechti N."/>
            <person name="Schurch N."/>
            <person name="Bruggmann R."/>
            <person name="Wittwer M."/>
        </authorList>
    </citation>
    <scope>NUCLEOTIDE SEQUENCE [LARGE SCALE GENOMIC DNA]</scope>
    <source>
        <strain evidence="1 2">ATCC 30569</strain>
    </source>
</reference>
<gene>
    <name evidence="1" type="ORF">C9374_006928</name>
</gene>
<keyword evidence="2" id="KW-1185">Reference proteome</keyword>
<proteinExistence type="predicted"/>
<protein>
    <submittedName>
        <fullName evidence="1">Uncharacterized protein</fullName>
    </submittedName>
</protein>
<dbReference type="RefSeq" id="XP_044555291.1">
    <property type="nucleotide sequence ID" value="XM_044696842.1"/>
</dbReference>
<evidence type="ECO:0000313" key="2">
    <source>
        <dbReference type="Proteomes" id="UP000816034"/>
    </source>
</evidence>
<organism evidence="1 2">
    <name type="scientific">Naegleria lovaniensis</name>
    <name type="common">Amoeba</name>
    <dbReference type="NCBI Taxonomy" id="51637"/>
    <lineage>
        <taxon>Eukaryota</taxon>
        <taxon>Discoba</taxon>
        <taxon>Heterolobosea</taxon>
        <taxon>Tetramitia</taxon>
        <taxon>Eutetramitia</taxon>
        <taxon>Vahlkampfiidae</taxon>
        <taxon>Naegleria</taxon>
    </lineage>
</organism>
<dbReference type="AlphaFoldDB" id="A0AA88KRN3"/>